<dbReference type="Proteomes" id="UP000236728">
    <property type="component" value="Unassembled WGS sequence"/>
</dbReference>
<sequence length="431" mass="47681">MPRSLSLVLIAFGLLGCGKLSHESVPDNYVHLALALGERDPDSLDFSAAPIAWIERGHRDYISYDAIDQGTTAALERLARAKNLNPDSATALRQQINSIRARTAMLRGHVLPFDQEAVALFGVTRQSDTSAEERVALRHEIADQLARLPEAPRKGTLAQRYDAWNERFLIPRDRTIAVLQKALDVCRTATLQHISLPAGETITITPVRDKPWAAFSQYLGNGHSTLFLNMDLALTVDDALELGCHEGYPGHHVFNLLRDQALVQHDHRAEAELQLTFSPQGFWSEAAAAAAPRLAMSEDQRIAVERDVLFPAAGLPSANAAAHVHINNLVRRLDTAQPAIAKAYLDGELEFVRAEDAFADEMLMAHAEQTLLYLNEYRSYGLAYTQGAHRVEQYLAAPAPRSTPAELQQLDAAWARYRALAEQWPGPVAHF</sequence>
<name>A0A1H5ZFT9_9BACT</name>
<protein>
    <recommendedName>
        <fullName evidence="3">DUF885 domain-containing protein</fullName>
    </recommendedName>
</protein>
<dbReference type="AlphaFoldDB" id="A0A1H5ZFT9"/>
<evidence type="ECO:0000313" key="1">
    <source>
        <dbReference type="EMBL" id="SEG34914.1"/>
    </source>
</evidence>
<keyword evidence="2" id="KW-1185">Reference proteome</keyword>
<dbReference type="RefSeq" id="WP_103933501.1">
    <property type="nucleotide sequence ID" value="NZ_FNVA01000004.1"/>
</dbReference>
<dbReference type="OrthoDB" id="140419at2"/>
<dbReference type="PROSITE" id="PS51257">
    <property type="entry name" value="PROKAR_LIPOPROTEIN"/>
    <property type="match status" value="1"/>
</dbReference>
<dbReference type="EMBL" id="FNVA01000004">
    <property type="protein sequence ID" value="SEG34914.1"/>
    <property type="molecule type" value="Genomic_DNA"/>
</dbReference>
<reference evidence="1 2" key="1">
    <citation type="submission" date="2016-10" db="EMBL/GenBank/DDBJ databases">
        <authorList>
            <person name="de Groot N.N."/>
        </authorList>
    </citation>
    <scope>NUCLEOTIDE SEQUENCE [LARGE SCALE GENOMIC DNA]</scope>
    <source>
        <strain evidence="1 2">DSM 22489</strain>
    </source>
</reference>
<organism evidence="1 2">
    <name type="scientific">Bryocella elongata</name>
    <dbReference type="NCBI Taxonomy" id="863522"/>
    <lineage>
        <taxon>Bacteria</taxon>
        <taxon>Pseudomonadati</taxon>
        <taxon>Acidobacteriota</taxon>
        <taxon>Terriglobia</taxon>
        <taxon>Terriglobales</taxon>
        <taxon>Acidobacteriaceae</taxon>
        <taxon>Bryocella</taxon>
    </lineage>
</organism>
<proteinExistence type="predicted"/>
<evidence type="ECO:0008006" key="3">
    <source>
        <dbReference type="Google" id="ProtNLM"/>
    </source>
</evidence>
<evidence type="ECO:0000313" key="2">
    <source>
        <dbReference type="Proteomes" id="UP000236728"/>
    </source>
</evidence>
<accession>A0A1H5ZFT9</accession>
<gene>
    <name evidence="1" type="ORF">SAMN05421819_2621</name>
</gene>